<name>A0A1J1H0B9_PLAGA</name>
<dbReference type="Proteomes" id="UP000220797">
    <property type="component" value="Unassembled WGS sequence"/>
</dbReference>
<dbReference type="InterPro" id="IPR002885">
    <property type="entry name" value="PPR_rpt"/>
</dbReference>
<gene>
    <name evidence="4" type="ORF">PGAL8A_00455000</name>
</gene>
<evidence type="ECO:0000313" key="5">
    <source>
        <dbReference type="Proteomes" id="UP000220797"/>
    </source>
</evidence>
<proteinExistence type="predicted"/>
<evidence type="ECO:0000313" key="4">
    <source>
        <dbReference type="EMBL" id="CRG96970.1"/>
    </source>
</evidence>
<evidence type="ECO:0000256" key="1">
    <source>
        <dbReference type="ARBA" id="ARBA00022737"/>
    </source>
</evidence>
<evidence type="ECO:0000256" key="3">
    <source>
        <dbReference type="SAM" id="MobiDB-lite"/>
    </source>
</evidence>
<organism evidence="4 5">
    <name type="scientific">Plasmodium gallinaceum</name>
    <dbReference type="NCBI Taxonomy" id="5849"/>
    <lineage>
        <taxon>Eukaryota</taxon>
        <taxon>Sar</taxon>
        <taxon>Alveolata</taxon>
        <taxon>Apicomplexa</taxon>
        <taxon>Aconoidasida</taxon>
        <taxon>Haemosporida</taxon>
        <taxon>Plasmodiidae</taxon>
        <taxon>Plasmodium</taxon>
        <taxon>Plasmodium (Haemamoeba)</taxon>
    </lineage>
</organism>
<dbReference type="PANTHER" id="PTHR47447">
    <property type="entry name" value="OS03G0856100 PROTEIN"/>
    <property type="match status" value="1"/>
</dbReference>
<sequence length="1267" mass="151707">MNYSILFSHFKEYALSNIEILYCKTKIGSKFSSLNYNENFSKIKLLKNNYSTLGQLIKRKKNIVNLNTNKNLKCYKRVNIKKILKNNKKEEGTYEKNNTKSEELNEVNKKYDFSQNHFVHLRGYSAEQKEDKNKVTNVVGKNINLQNNNEESILNNEKINEYNLNNLHEKNYIHNENIKDAVDELFYTKEKKKYLMDRIIFRNNYDYMYLIDKYEEFKINDENNFYNSNYDMKNSIKYIKENNNQYNENNSEINGNENNSEINCNENNNEINCNENNDEINCNENYNKMVKGKNDEYYYFHEVENENNENNINMQFKYLNNNLNISIFSEIGKKDILENCKKKKNMQNEINKNSDAKNIFNNDIYFWLKRKVHRSVDWKLIPFNQNKNDDIIDVTELNCIIQGNSNGIPVNSLENDNSNSENNLNKKKNETEKDKNHMKCDKNVLNVKCDNSDKKYNEKSEFLINNDGNNEMFEINNKNTINGENNINKNKLTYLQKKIAPSHFLKKLNINILEDNNNVQNKVQDKEKENIEKIRKIKEEEKERITNIFLNNSEILQPTYEEQKIFEKEKMNNMEGNETKKTSNFESCENKQMNNLKSEKNNDIILIDEFENMKDEYNMNNIDDKTYEGIVDNSKNVFKKLKENYEMFKKEKMSPYILEHCEKYINYYYGIEKEEKIKEMKKYADLKFYDVIKDDKFTINDFNMLIKSKIIFNKEEEAFNYFNLLKKYDFKINVETYNSLMYTCVVQKNSKLSRLIYLQMIKDLFTPNKNTFCILIKAHILDNDIKSAFHLYRKMIKEEIEVDLPIYSTLIDGLIKHKLYKRAEQFFNYIVTYKNVVPDEILYTIMIKNCSYNGEAEKCLNFYETILSNNLRVTDLTLIEIINCLSKRNDYFHKVFHFYNIYLANDMKINRRLMLYMIIACSNNGNIKRLKEILKTMNKHKIKITNEMYCYIIRTFANNCKNKNITLSEKNNNIKYAWKIIYDLLKNNKINNSYNTDSNNNINGINKNNNELNNESTNQFNGAIINESNNINTKMLNSIVLLYINCDYYEYSINMLKYYSYFNCIPDYYTFKILFKMLSFKLKDYGKVICLYNYMINNTNIKSDEYTFNIVLNAAIKTKSSKHTLFILRHMFAAKIYPTPKMIKKLFHVGRHITEIQLLINSMINQQKKEVYEENLKENQLIQLNIDEYELNLFKEGRTFKTKTELDQVREQFFKKKQRIEKEKRMSKNKKSSNWLPYGQYLQNKKKGGEAYAKKVDKPKPFFFDLK</sequence>
<dbReference type="OrthoDB" id="185373at2759"/>
<dbReference type="RefSeq" id="XP_028529773.1">
    <property type="nucleotide sequence ID" value="XM_028673306.1"/>
</dbReference>
<reference evidence="4" key="1">
    <citation type="submission" date="2015-04" db="EMBL/GenBank/DDBJ databases">
        <authorList>
            <consortium name="Pathogen Informatics"/>
        </authorList>
    </citation>
    <scope>NUCLEOTIDE SEQUENCE [LARGE SCALE GENOMIC DNA]</scope>
    <source>
        <strain evidence="4">8A</strain>
    </source>
</reference>
<feature type="coiled-coil region" evidence="2">
    <location>
        <begin position="509"/>
        <end position="544"/>
    </location>
</feature>
<keyword evidence="5" id="KW-1185">Reference proteome</keyword>
<keyword evidence="1" id="KW-0677">Repeat</keyword>
<dbReference type="PANTHER" id="PTHR47447:SF24">
    <property type="entry name" value="PENTATRICOPEPTIDE REPEAT-CONTAINING PROTEIN"/>
    <property type="match status" value="1"/>
</dbReference>
<feature type="compositionally biased region" description="Basic and acidic residues" evidence="3">
    <location>
        <begin position="427"/>
        <end position="436"/>
    </location>
</feature>
<feature type="compositionally biased region" description="Low complexity" evidence="3">
    <location>
        <begin position="411"/>
        <end position="423"/>
    </location>
</feature>
<evidence type="ECO:0000256" key="2">
    <source>
        <dbReference type="SAM" id="Coils"/>
    </source>
</evidence>
<dbReference type="InterPro" id="IPR011990">
    <property type="entry name" value="TPR-like_helical_dom_sf"/>
</dbReference>
<feature type="region of interest" description="Disordered" evidence="3">
    <location>
        <begin position="411"/>
        <end position="436"/>
    </location>
</feature>
<dbReference type="NCBIfam" id="TIGR00756">
    <property type="entry name" value="PPR"/>
    <property type="match status" value="1"/>
</dbReference>
<accession>A0A1J1H0B9</accession>
<dbReference type="VEuPathDB" id="PlasmoDB:PGAL8A_00455000"/>
<dbReference type="Gene3D" id="1.25.40.10">
    <property type="entry name" value="Tetratricopeptide repeat domain"/>
    <property type="match status" value="3"/>
</dbReference>
<dbReference type="Pfam" id="PF13812">
    <property type="entry name" value="PPR_3"/>
    <property type="match status" value="1"/>
</dbReference>
<comment type="caution">
    <text evidence="4">The sequence shown here is derived from an EMBL/GenBank/DDBJ whole genome shotgun (WGS) entry which is preliminary data.</text>
</comment>
<dbReference type="OMA" id="HKVFHFY"/>
<keyword evidence="2" id="KW-0175">Coiled coil</keyword>
<dbReference type="GeneID" id="39733083"/>
<dbReference type="Pfam" id="PF01535">
    <property type="entry name" value="PPR"/>
    <property type="match status" value="2"/>
</dbReference>
<protein>
    <submittedName>
        <fullName evidence="4">Pentatricopeptide repeat protein, putative</fullName>
    </submittedName>
</protein>
<dbReference type="EMBL" id="CVMV01000083">
    <property type="protein sequence ID" value="CRG96970.1"/>
    <property type="molecule type" value="Genomic_DNA"/>
</dbReference>
<dbReference type="AlphaFoldDB" id="A0A1J1H0B9"/>